<keyword evidence="1" id="KW-0812">Transmembrane</keyword>
<gene>
    <name evidence="2" type="ORF">AK812_SmicGene33889</name>
</gene>
<dbReference type="Proteomes" id="UP000186817">
    <property type="component" value="Unassembled WGS sequence"/>
</dbReference>
<feature type="transmembrane region" description="Helical" evidence="1">
    <location>
        <begin position="115"/>
        <end position="139"/>
    </location>
</feature>
<proteinExistence type="predicted"/>
<reference evidence="2 3" key="1">
    <citation type="submission" date="2016-02" db="EMBL/GenBank/DDBJ databases">
        <title>Genome analysis of coral dinoflagellate symbionts highlights evolutionary adaptations to a symbiotic lifestyle.</title>
        <authorList>
            <person name="Aranda M."/>
            <person name="Li Y."/>
            <person name="Liew Y.J."/>
            <person name="Baumgarten S."/>
            <person name="Simakov O."/>
            <person name="Wilson M."/>
            <person name="Piel J."/>
            <person name="Ashoor H."/>
            <person name="Bougouffa S."/>
            <person name="Bajic V.B."/>
            <person name="Ryu T."/>
            <person name="Ravasi T."/>
            <person name="Bayer T."/>
            <person name="Micklem G."/>
            <person name="Kim H."/>
            <person name="Bhak J."/>
            <person name="Lajeunesse T.C."/>
            <person name="Voolstra C.R."/>
        </authorList>
    </citation>
    <scope>NUCLEOTIDE SEQUENCE [LARGE SCALE GENOMIC DNA]</scope>
    <source>
        <strain evidence="2 3">CCMP2467</strain>
    </source>
</reference>
<protein>
    <submittedName>
        <fullName evidence="2">Uncharacterized protein</fullName>
    </submittedName>
</protein>
<comment type="caution">
    <text evidence="2">The sequence shown here is derived from an EMBL/GenBank/DDBJ whole genome shotgun (WGS) entry which is preliminary data.</text>
</comment>
<dbReference type="EMBL" id="LSRX01000993">
    <property type="protein sequence ID" value="OLP85146.1"/>
    <property type="molecule type" value="Genomic_DNA"/>
</dbReference>
<evidence type="ECO:0000313" key="2">
    <source>
        <dbReference type="EMBL" id="OLP85146.1"/>
    </source>
</evidence>
<keyword evidence="3" id="KW-1185">Reference proteome</keyword>
<evidence type="ECO:0000313" key="3">
    <source>
        <dbReference type="Proteomes" id="UP000186817"/>
    </source>
</evidence>
<evidence type="ECO:0000256" key="1">
    <source>
        <dbReference type="SAM" id="Phobius"/>
    </source>
</evidence>
<feature type="transmembrane region" description="Helical" evidence="1">
    <location>
        <begin position="238"/>
        <end position="261"/>
    </location>
</feature>
<accession>A0A1Q9CQE6</accession>
<keyword evidence="1" id="KW-0472">Membrane</keyword>
<organism evidence="2 3">
    <name type="scientific">Symbiodinium microadriaticum</name>
    <name type="common">Dinoflagellate</name>
    <name type="synonym">Zooxanthella microadriatica</name>
    <dbReference type="NCBI Taxonomy" id="2951"/>
    <lineage>
        <taxon>Eukaryota</taxon>
        <taxon>Sar</taxon>
        <taxon>Alveolata</taxon>
        <taxon>Dinophyceae</taxon>
        <taxon>Suessiales</taxon>
        <taxon>Symbiodiniaceae</taxon>
        <taxon>Symbiodinium</taxon>
    </lineage>
</organism>
<dbReference type="AlphaFoldDB" id="A0A1Q9CQE6"/>
<keyword evidence="1" id="KW-1133">Transmembrane helix</keyword>
<name>A0A1Q9CQE6_SYMMI</name>
<feature type="transmembrane region" description="Helical" evidence="1">
    <location>
        <begin position="194"/>
        <end position="218"/>
    </location>
</feature>
<sequence length="442" mass="47891">MWGCLLGPEKLEASSHPSLCFHPVSLVFLVPEAEAWELAGVAPALEDGPKVEDGPCHRKWSGGGPMGSFGHRKWSGGPMGSFGRWALPASAAFLEGTGLGGLVASSWPLRWVSPLLLWAAVVVSGLALSSPCHLLAYWWGQWWRLGTRDFRSWRLRDFLCRTWGPRCLGGRLWSVRGSGWDGGWLHRGGAAGGVGLWAGAAVSVVGGALLGSCGAWTWRTAVLGFELLALVLGPKETGGPVGALGTAAAWKLGGGVGVVVWKRKWRAGGDVGENRWLLGEGEHRCLEWWVLDWHREGVGWEVGDWEVAWGEHGWSGLGQGGQLGRRERPRKDWALGFGGAGRRHWRLNWGARGFGGAWIGGARIDGDLQGIRTGWGRVLARGCGVGGQQGGHGLRAAVWAAGGLRDVIHGCNVWLPKLWWCWLRSWLGMLSLEFLILVRFKI</sequence>